<evidence type="ECO:0000313" key="2">
    <source>
        <dbReference type="EMBL" id="GAA4541847.1"/>
    </source>
</evidence>
<keyword evidence="3" id="KW-1185">Reference proteome</keyword>
<evidence type="ECO:0000256" key="1">
    <source>
        <dbReference type="SAM" id="SignalP"/>
    </source>
</evidence>
<dbReference type="Proteomes" id="UP001501598">
    <property type="component" value="Unassembled WGS sequence"/>
</dbReference>
<name>A0ABP8RM44_9PSEU</name>
<dbReference type="RefSeq" id="WP_345414347.1">
    <property type="nucleotide sequence ID" value="NZ_BAABGT010000024.1"/>
</dbReference>
<comment type="caution">
    <text evidence="2">The sequence shown here is derived from an EMBL/GenBank/DDBJ whole genome shotgun (WGS) entry which is preliminary data.</text>
</comment>
<sequence>MPRSLVHAIVVGAVAALSVACAVPVSGTAQAEPQPTIDGARLEQEVRDFLASDPATAPLALASVECPPRVVIDPRTVLFCQVVGAGRVRSIPVTVLDAAGDYRIGQPF</sequence>
<protein>
    <recommendedName>
        <fullName evidence="4">DUF4333 domain-containing protein</fullName>
    </recommendedName>
</protein>
<organism evidence="2 3">
    <name type="scientific">Pseudonocardia xishanensis</name>
    <dbReference type="NCBI Taxonomy" id="630995"/>
    <lineage>
        <taxon>Bacteria</taxon>
        <taxon>Bacillati</taxon>
        <taxon>Actinomycetota</taxon>
        <taxon>Actinomycetes</taxon>
        <taxon>Pseudonocardiales</taxon>
        <taxon>Pseudonocardiaceae</taxon>
        <taxon>Pseudonocardia</taxon>
    </lineage>
</organism>
<keyword evidence="1" id="KW-0732">Signal</keyword>
<dbReference type="PROSITE" id="PS51257">
    <property type="entry name" value="PROKAR_LIPOPROTEIN"/>
    <property type="match status" value="1"/>
</dbReference>
<evidence type="ECO:0000313" key="3">
    <source>
        <dbReference type="Proteomes" id="UP001501598"/>
    </source>
</evidence>
<reference evidence="3" key="1">
    <citation type="journal article" date="2019" name="Int. J. Syst. Evol. Microbiol.">
        <title>The Global Catalogue of Microorganisms (GCM) 10K type strain sequencing project: providing services to taxonomists for standard genome sequencing and annotation.</title>
        <authorList>
            <consortium name="The Broad Institute Genomics Platform"/>
            <consortium name="The Broad Institute Genome Sequencing Center for Infectious Disease"/>
            <person name="Wu L."/>
            <person name="Ma J."/>
        </authorList>
    </citation>
    <scope>NUCLEOTIDE SEQUENCE [LARGE SCALE GENOMIC DNA]</scope>
    <source>
        <strain evidence="3">JCM 17906</strain>
    </source>
</reference>
<evidence type="ECO:0008006" key="4">
    <source>
        <dbReference type="Google" id="ProtNLM"/>
    </source>
</evidence>
<feature type="chain" id="PRO_5046375837" description="DUF4333 domain-containing protein" evidence="1">
    <location>
        <begin position="32"/>
        <end position="108"/>
    </location>
</feature>
<accession>A0ABP8RM44</accession>
<dbReference type="EMBL" id="BAABGT010000024">
    <property type="protein sequence ID" value="GAA4541847.1"/>
    <property type="molecule type" value="Genomic_DNA"/>
</dbReference>
<feature type="signal peptide" evidence="1">
    <location>
        <begin position="1"/>
        <end position="31"/>
    </location>
</feature>
<proteinExistence type="predicted"/>
<gene>
    <name evidence="2" type="ORF">GCM10023175_16410</name>
</gene>